<dbReference type="SUPFAM" id="SSF103642">
    <property type="entry name" value="Sec-C motif"/>
    <property type="match status" value="1"/>
</dbReference>
<dbReference type="InterPro" id="IPR004027">
    <property type="entry name" value="SEC_C_motif"/>
</dbReference>
<sequence length="359" mass="41314">MKHGRNDPCPCGSGKKYKKCCGKENVVSLHHILEGELREIQQEIVVFGVENYGDLMEDYLEEYYEDLAIPDEAMDVFHFFACLWFITSVKVNGKTILETFIDKNKHNYKRPRVKEALESWKSTRPSISIVKEMEDNNYIILEDYFTEEETKVKIYEVDEYAEPGSFIIGTILPAGETALFLATFLDIPPEEADEIENELLDIYDISKISDPEQFIVNNFIKILDLFLFGAEDTLDDLIWTSPEHEEIAIAFQQFMEQNLPEGVEGPEKLGVVLWNQYCEVKNPLIQKPDVYLSALIYLVIDLLPLAGGITQKQLAEAFNVSISSISSKVRDMKQVLEKEINDFLETVRNDTLFDEEDLF</sequence>
<dbReference type="OrthoDB" id="6399948at2"/>
<evidence type="ECO:0000313" key="2">
    <source>
        <dbReference type="Proteomes" id="UP000308230"/>
    </source>
</evidence>
<dbReference type="EMBL" id="SWLG01000014">
    <property type="protein sequence ID" value="TLS36002.1"/>
    <property type="molecule type" value="Genomic_DNA"/>
</dbReference>
<name>A0A5R9EXK1_9BACL</name>
<evidence type="ECO:0008006" key="3">
    <source>
        <dbReference type="Google" id="ProtNLM"/>
    </source>
</evidence>
<dbReference type="RefSeq" id="WP_138128208.1">
    <property type="nucleotide sequence ID" value="NZ_SWLG01000014.1"/>
</dbReference>
<protein>
    <recommendedName>
        <fullName evidence="3">HTH psq-type domain-containing protein</fullName>
    </recommendedName>
</protein>
<organism evidence="1 2">
    <name type="scientific">Exobacillus caeni</name>
    <dbReference type="NCBI Taxonomy" id="2574798"/>
    <lineage>
        <taxon>Bacteria</taxon>
        <taxon>Bacillati</taxon>
        <taxon>Bacillota</taxon>
        <taxon>Bacilli</taxon>
        <taxon>Bacillales</taxon>
        <taxon>Guptibacillaceae</taxon>
        <taxon>Exobacillus</taxon>
    </lineage>
</organism>
<reference evidence="1 2" key="1">
    <citation type="submission" date="2019-04" db="EMBL/GenBank/DDBJ databases">
        <title>Bacillus caeni sp. nov., a bacterium isolated from mangrove sediment.</title>
        <authorList>
            <person name="Huang H."/>
            <person name="Mo K."/>
            <person name="Hu Y."/>
        </authorList>
    </citation>
    <scope>NUCLEOTIDE SEQUENCE [LARGE SCALE GENOMIC DNA]</scope>
    <source>
        <strain evidence="1 2">HB172195</strain>
    </source>
</reference>
<dbReference type="AlphaFoldDB" id="A0A5R9EXK1"/>
<dbReference type="Gene3D" id="3.10.450.50">
    <property type="match status" value="1"/>
</dbReference>
<dbReference type="Proteomes" id="UP000308230">
    <property type="component" value="Unassembled WGS sequence"/>
</dbReference>
<comment type="caution">
    <text evidence="1">The sequence shown here is derived from an EMBL/GenBank/DDBJ whole genome shotgun (WGS) entry which is preliminary data.</text>
</comment>
<proteinExistence type="predicted"/>
<keyword evidence="2" id="KW-1185">Reference proteome</keyword>
<accession>A0A5R9EXK1</accession>
<evidence type="ECO:0000313" key="1">
    <source>
        <dbReference type="EMBL" id="TLS36002.1"/>
    </source>
</evidence>
<dbReference type="Pfam" id="PF02810">
    <property type="entry name" value="SEC-C"/>
    <property type="match status" value="1"/>
</dbReference>
<gene>
    <name evidence="1" type="ORF">FCL54_17575</name>
</gene>